<dbReference type="InterPro" id="IPR029063">
    <property type="entry name" value="SAM-dependent_MTases_sf"/>
</dbReference>
<evidence type="ECO:0000256" key="6">
    <source>
        <dbReference type="SAM" id="MobiDB-lite"/>
    </source>
</evidence>
<accession>A0A0R2CJV8</accession>
<name>A0A0R2CJV8_9LACO</name>
<evidence type="ECO:0000259" key="8">
    <source>
        <dbReference type="Pfam" id="PF18273"/>
    </source>
</evidence>
<dbReference type="GO" id="GO:0032259">
    <property type="term" value="P:methylation"/>
    <property type="evidence" value="ECO:0007669"/>
    <property type="project" value="UniProtKB-KW"/>
</dbReference>
<feature type="domain" description="DNA methylase N-4/N-6" evidence="7">
    <location>
        <begin position="96"/>
        <end position="405"/>
    </location>
</feature>
<dbReference type="InterPro" id="IPR041405">
    <property type="entry name" value="T3RM_EcoP15I_C"/>
</dbReference>
<gene>
    <name evidence="9" type="ORF">FC87_GL000591</name>
</gene>
<keyword evidence="5" id="KW-0680">Restriction system</keyword>
<dbReference type="Proteomes" id="UP000051586">
    <property type="component" value="Unassembled WGS sequence"/>
</dbReference>
<feature type="domain" description="Type III R-M EcoP15I C-terminal" evidence="8">
    <location>
        <begin position="527"/>
        <end position="621"/>
    </location>
</feature>
<dbReference type="PROSITE" id="PS00092">
    <property type="entry name" value="N6_MTASE"/>
    <property type="match status" value="1"/>
</dbReference>
<organism evidence="9 10">
    <name type="scientific">Fructilactobacillus florum DSM 22689 = JCM 16035</name>
    <dbReference type="NCBI Taxonomy" id="1423745"/>
    <lineage>
        <taxon>Bacteria</taxon>
        <taxon>Bacillati</taxon>
        <taxon>Bacillota</taxon>
        <taxon>Bacilli</taxon>
        <taxon>Lactobacillales</taxon>
        <taxon>Lactobacillaceae</taxon>
        <taxon>Fructilactobacillus</taxon>
    </lineage>
</organism>
<keyword evidence="4" id="KW-0949">S-adenosyl-L-methionine</keyword>
<evidence type="ECO:0000256" key="2">
    <source>
        <dbReference type="ARBA" id="ARBA00022603"/>
    </source>
</evidence>
<dbReference type="AlphaFoldDB" id="A0A0R2CJV8"/>
<keyword evidence="3 9" id="KW-0808">Transferase</keyword>
<evidence type="ECO:0000256" key="1">
    <source>
        <dbReference type="ARBA" id="ARBA00006594"/>
    </source>
</evidence>
<evidence type="ECO:0000256" key="3">
    <source>
        <dbReference type="ARBA" id="ARBA00022679"/>
    </source>
</evidence>
<sequence>MKEKLPEFFDSNDHFSIDKFENALREHNIDEVTNGYQLDFIGKDYARRQVGEVSETVIVPDEKQNNGEGQHSKNLFFTGDNLEVLRQLQAAYSDSIDVIYIDPPYNTGNNDFTYPDNFEYSDEQLQNMLGLDDDALARLKSIQGKSSHSAWLTFMYPRLSLAKKLLKNNGVIFISIDDNEAANLKEISDEIFGENNFLAQIVWERAYAPINLKRNFSVSHDYMLVYGRDAQIIKTNGIQRTNTADNRYQNPDSDPRGVWKSDNLSVGPANKRNIYPITTPSGRVVEPPAGRSWRLSQKEFRERLADKRIWFGKDGNSVPGIKRFLSDLKKTGITPMTIWKREDVGDSQAATQYLQKLMNNKSYFSYPKPVKLIQRAIQLYASKEATVMDFFAGSATTAEAVMQQNIVDGGHRKFIMVQLPEKTYYLNKSGSKVPTKGGEDAFENGFESIDEIARERIRRAAQKIKADNELTLPTDFDGSFKHYRVVRPVKKTVAAVHEFDINKTNLFSDMLGSFSSTALNVAGDVSGTGTIMTTWLARDGYPFDVAVKSIDFASYQAHIINDEALYLINEGWNSQQTKLLLNQLGKHELDLRNVVIFVYSFKLDALLELENGLKQLDNDVSLLRRY</sequence>
<comment type="similarity">
    <text evidence="1">Belongs to the N(4)/N(6)-methyltransferase family.</text>
</comment>
<dbReference type="EMBL" id="AYZI01000003">
    <property type="protein sequence ID" value="KRM91767.1"/>
    <property type="molecule type" value="Genomic_DNA"/>
</dbReference>
<dbReference type="Pfam" id="PF18273">
    <property type="entry name" value="T3RM_EcoP15I_C"/>
    <property type="match status" value="1"/>
</dbReference>
<evidence type="ECO:0000259" key="7">
    <source>
        <dbReference type="Pfam" id="PF01555"/>
    </source>
</evidence>
<dbReference type="GO" id="GO:0009307">
    <property type="term" value="P:DNA restriction-modification system"/>
    <property type="evidence" value="ECO:0007669"/>
    <property type="project" value="UniProtKB-KW"/>
</dbReference>
<feature type="region of interest" description="Disordered" evidence="6">
    <location>
        <begin position="241"/>
        <end position="262"/>
    </location>
</feature>
<keyword evidence="2 9" id="KW-0489">Methyltransferase</keyword>
<dbReference type="InterPro" id="IPR002052">
    <property type="entry name" value="DNA_methylase_N6_adenine_CS"/>
</dbReference>
<dbReference type="Pfam" id="PF01555">
    <property type="entry name" value="N6_N4_Mtase"/>
    <property type="match status" value="1"/>
</dbReference>
<feature type="compositionally biased region" description="Polar residues" evidence="6">
    <location>
        <begin position="241"/>
        <end position="252"/>
    </location>
</feature>
<evidence type="ECO:0000313" key="9">
    <source>
        <dbReference type="EMBL" id="KRM91767.1"/>
    </source>
</evidence>
<reference evidence="9 10" key="1">
    <citation type="journal article" date="2015" name="Genome Announc.">
        <title>Expanding the biotechnology potential of lactobacilli through comparative genomics of 213 strains and associated genera.</title>
        <authorList>
            <person name="Sun Z."/>
            <person name="Harris H.M."/>
            <person name="McCann A."/>
            <person name="Guo C."/>
            <person name="Argimon S."/>
            <person name="Zhang W."/>
            <person name="Yang X."/>
            <person name="Jeffery I.B."/>
            <person name="Cooney J.C."/>
            <person name="Kagawa T.F."/>
            <person name="Liu W."/>
            <person name="Song Y."/>
            <person name="Salvetti E."/>
            <person name="Wrobel A."/>
            <person name="Rasinkangas P."/>
            <person name="Parkhill J."/>
            <person name="Rea M.C."/>
            <person name="O'Sullivan O."/>
            <person name="Ritari J."/>
            <person name="Douillard F.P."/>
            <person name="Paul Ross R."/>
            <person name="Yang R."/>
            <person name="Briner A.E."/>
            <person name="Felis G.E."/>
            <person name="de Vos W.M."/>
            <person name="Barrangou R."/>
            <person name="Klaenhammer T.R."/>
            <person name="Caufield P.W."/>
            <person name="Cui Y."/>
            <person name="Zhang H."/>
            <person name="O'Toole P.W."/>
        </authorList>
    </citation>
    <scope>NUCLEOTIDE SEQUENCE [LARGE SCALE GENOMIC DNA]</scope>
    <source>
        <strain evidence="9 10">DSM 22689</strain>
    </source>
</reference>
<dbReference type="GO" id="GO:0008170">
    <property type="term" value="F:N-methyltransferase activity"/>
    <property type="evidence" value="ECO:0007669"/>
    <property type="project" value="InterPro"/>
</dbReference>
<dbReference type="SUPFAM" id="SSF53335">
    <property type="entry name" value="S-adenosyl-L-methionine-dependent methyltransferases"/>
    <property type="match status" value="1"/>
</dbReference>
<evidence type="ECO:0000256" key="5">
    <source>
        <dbReference type="ARBA" id="ARBA00022747"/>
    </source>
</evidence>
<dbReference type="PIRSF" id="PIRSF015855">
    <property type="entry name" value="TypeIII_Mtase_mKpnI"/>
    <property type="match status" value="1"/>
</dbReference>
<dbReference type="Gene3D" id="3.40.50.150">
    <property type="entry name" value="Vaccinia Virus protein VP39"/>
    <property type="match status" value="1"/>
</dbReference>
<dbReference type="PRINTS" id="PR00506">
    <property type="entry name" value="D21N6MTFRASE"/>
</dbReference>
<evidence type="ECO:0000256" key="4">
    <source>
        <dbReference type="ARBA" id="ARBA00022691"/>
    </source>
</evidence>
<dbReference type="InterPro" id="IPR002295">
    <property type="entry name" value="N4/N6-MTase_EcoPI_Mod-like"/>
</dbReference>
<protein>
    <submittedName>
        <fullName evidence="9">Site-specific DNA-methyltransferase (Adenine-specific)</fullName>
    </submittedName>
</protein>
<dbReference type="STRING" id="1423745.GCA_001311215_00147"/>
<evidence type="ECO:0000313" key="10">
    <source>
        <dbReference type="Proteomes" id="UP000051586"/>
    </source>
</evidence>
<proteinExistence type="inferred from homology"/>
<dbReference type="InterPro" id="IPR002941">
    <property type="entry name" value="DNA_methylase_N4/N6"/>
</dbReference>
<comment type="caution">
    <text evidence="9">The sequence shown here is derived from an EMBL/GenBank/DDBJ whole genome shotgun (WGS) entry which is preliminary data.</text>
</comment>
<dbReference type="PATRIC" id="fig|1423745.4.peg.631"/>
<dbReference type="GO" id="GO:0003677">
    <property type="term" value="F:DNA binding"/>
    <property type="evidence" value="ECO:0007669"/>
    <property type="project" value="InterPro"/>
</dbReference>